<dbReference type="InterPro" id="IPR038725">
    <property type="entry name" value="YdaG_split_barrel_FMN-bd"/>
</dbReference>
<evidence type="ECO:0000313" key="4">
    <source>
        <dbReference type="Proteomes" id="UP000799770"/>
    </source>
</evidence>
<evidence type="ECO:0000313" key="3">
    <source>
        <dbReference type="EMBL" id="KAF2105983.1"/>
    </source>
</evidence>
<evidence type="ECO:0000259" key="2">
    <source>
        <dbReference type="Pfam" id="PF16242"/>
    </source>
</evidence>
<dbReference type="EMBL" id="ML977368">
    <property type="protein sequence ID" value="KAF2105983.1"/>
    <property type="molecule type" value="Genomic_DNA"/>
</dbReference>
<gene>
    <name evidence="3" type="ORF">BDV96DRAFT_655122</name>
</gene>
<dbReference type="OrthoDB" id="434253at2759"/>
<reference evidence="3" key="1">
    <citation type="journal article" date="2020" name="Stud. Mycol.">
        <title>101 Dothideomycetes genomes: a test case for predicting lifestyles and emergence of pathogens.</title>
        <authorList>
            <person name="Haridas S."/>
            <person name="Albert R."/>
            <person name="Binder M."/>
            <person name="Bloem J."/>
            <person name="Labutti K."/>
            <person name="Salamov A."/>
            <person name="Andreopoulos B."/>
            <person name="Baker S."/>
            <person name="Barry K."/>
            <person name="Bills G."/>
            <person name="Bluhm B."/>
            <person name="Cannon C."/>
            <person name="Castanera R."/>
            <person name="Culley D."/>
            <person name="Daum C."/>
            <person name="Ezra D."/>
            <person name="Gonzalez J."/>
            <person name="Henrissat B."/>
            <person name="Kuo A."/>
            <person name="Liang C."/>
            <person name="Lipzen A."/>
            <person name="Lutzoni F."/>
            <person name="Magnuson J."/>
            <person name="Mondo S."/>
            <person name="Nolan M."/>
            <person name="Ohm R."/>
            <person name="Pangilinan J."/>
            <person name="Park H.-J."/>
            <person name="Ramirez L."/>
            <person name="Alfaro M."/>
            <person name="Sun H."/>
            <person name="Tritt A."/>
            <person name="Yoshinaga Y."/>
            <person name="Zwiers L.-H."/>
            <person name="Turgeon B."/>
            <person name="Goodwin S."/>
            <person name="Spatafora J."/>
            <person name="Crous P."/>
            <person name="Grigoriev I."/>
        </authorList>
    </citation>
    <scope>NUCLEOTIDE SEQUENCE</scope>
    <source>
        <strain evidence="3">CBS 627.86</strain>
    </source>
</reference>
<dbReference type="Gene3D" id="2.30.110.10">
    <property type="entry name" value="Electron Transport, Fmn-binding Protein, Chain A"/>
    <property type="match status" value="1"/>
</dbReference>
<dbReference type="Proteomes" id="UP000799770">
    <property type="component" value="Unassembled WGS sequence"/>
</dbReference>
<accession>A0A6A5YGA5</accession>
<organism evidence="3 4">
    <name type="scientific">Lophiotrema nucula</name>
    <dbReference type="NCBI Taxonomy" id="690887"/>
    <lineage>
        <taxon>Eukaryota</taxon>
        <taxon>Fungi</taxon>
        <taxon>Dikarya</taxon>
        <taxon>Ascomycota</taxon>
        <taxon>Pezizomycotina</taxon>
        <taxon>Dothideomycetes</taxon>
        <taxon>Pleosporomycetidae</taxon>
        <taxon>Pleosporales</taxon>
        <taxon>Lophiotremataceae</taxon>
        <taxon>Lophiotrema</taxon>
    </lineage>
</organism>
<keyword evidence="4" id="KW-1185">Reference proteome</keyword>
<feature type="region of interest" description="Disordered" evidence="1">
    <location>
        <begin position="1"/>
        <end position="27"/>
    </location>
</feature>
<proteinExistence type="predicted"/>
<protein>
    <recommendedName>
        <fullName evidence="2">General stress protein FMN-binding split barrel domain-containing protein</fullName>
    </recommendedName>
</protein>
<dbReference type="PANTHER" id="PTHR34818:SF1">
    <property type="entry name" value="PROTEIN BLI-3"/>
    <property type="match status" value="1"/>
</dbReference>
<dbReference type="SUPFAM" id="SSF50475">
    <property type="entry name" value="FMN-binding split barrel"/>
    <property type="match status" value="1"/>
</dbReference>
<dbReference type="Pfam" id="PF16242">
    <property type="entry name" value="Pyrid_ox_like"/>
    <property type="match status" value="1"/>
</dbReference>
<dbReference type="AlphaFoldDB" id="A0A6A5YGA5"/>
<feature type="compositionally biased region" description="Polar residues" evidence="1">
    <location>
        <begin position="1"/>
        <end position="20"/>
    </location>
</feature>
<dbReference type="PANTHER" id="PTHR34818">
    <property type="entry name" value="PROTEIN BLI-3"/>
    <property type="match status" value="1"/>
</dbReference>
<feature type="domain" description="General stress protein FMN-binding split barrel" evidence="2">
    <location>
        <begin position="31"/>
        <end position="184"/>
    </location>
</feature>
<evidence type="ECO:0000256" key="1">
    <source>
        <dbReference type="SAM" id="MobiDB-lite"/>
    </source>
</evidence>
<sequence>MPDTLTQQEINSKTDPSVSKQADDETPKVQQIQEFFKAADEKKIGLLNTYRNGVGPVGRSMAVAKRVGPDFLFLANGHSKKFSDLEQNKECQVTFQDSKNMDWISVSGTAITTSNSDPRIKDLWSSGTKAWFGDLGDGKHDGSASDPRMTLIEVKAKYISYWLHTVGALGFMKEVGVAAVTGKVANTGVLRELNEQDIETARQLEKS</sequence>
<dbReference type="InterPro" id="IPR052917">
    <property type="entry name" value="Stress-Dev_Protein"/>
</dbReference>
<dbReference type="InterPro" id="IPR012349">
    <property type="entry name" value="Split_barrel_FMN-bd"/>
</dbReference>
<name>A0A6A5YGA5_9PLEO</name>